<name>A0A0D0AUN5_9AGAM</name>
<dbReference type="Proteomes" id="UP000054485">
    <property type="component" value="Unassembled WGS sequence"/>
</dbReference>
<reference evidence="1 2" key="1">
    <citation type="submission" date="2014-04" db="EMBL/GenBank/DDBJ databases">
        <authorList>
            <consortium name="DOE Joint Genome Institute"/>
            <person name="Kuo A."/>
            <person name="Ruytinx J."/>
            <person name="Rineau F."/>
            <person name="Colpaert J."/>
            <person name="Kohler A."/>
            <person name="Nagy L.G."/>
            <person name="Floudas D."/>
            <person name="Copeland A."/>
            <person name="Barry K.W."/>
            <person name="Cichocki N."/>
            <person name="Veneault-Fourrey C."/>
            <person name="LaButti K."/>
            <person name="Lindquist E.A."/>
            <person name="Lipzen A."/>
            <person name="Lundell T."/>
            <person name="Morin E."/>
            <person name="Murat C."/>
            <person name="Sun H."/>
            <person name="Tunlid A."/>
            <person name="Henrissat B."/>
            <person name="Grigoriev I.V."/>
            <person name="Hibbett D.S."/>
            <person name="Martin F."/>
            <person name="Nordberg H.P."/>
            <person name="Cantor M.N."/>
            <person name="Hua S.X."/>
        </authorList>
    </citation>
    <scope>NUCLEOTIDE SEQUENCE [LARGE SCALE GENOMIC DNA]</scope>
    <source>
        <strain evidence="1 2">UH-Slu-Lm8-n1</strain>
    </source>
</reference>
<dbReference type="HOGENOM" id="CLU_2591357_0_0_1"/>
<organism evidence="1 2">
    <name type="scientific">Suillus luteus UH-Slu-Lm8-n1</name>
    <dbReference type="NCBI Taxonomy" id="930992"/>
    <lineage>
        <taxon>Eukaryota</taxon>
        <taxon>Fungi</taxon>
        <taxon>Dikarya</taxon>
        <taxon>Basidiomycota</taxon>
        <taxon>Agaricomycotina</taxon>
        <taxon>Agaricomycetes</taxon>
        <taxon>Agaricomycetidae</taxon>
        <taxon>Boletales</taxon>
        <taxon>Suillineae</taxon>
        <taxon>Suillaceae</taxon>
        <taxon>Suillus</taxon>
    </lineage>
</organism>
<gene>
    <name evidence="1" type="ORF">CY34DRAFT_805814</name>
</gene>
<protein>
    <submittedName>
        <fullName evidence="1">Uncharacterized protein</fullName>
    </submittedName>
</protein>
<dbReference type="EMBL" id="KN835262">
    <property type="protein sequence ID" value="KIK41654.1"/>
    <property type="molecule type" value="Genomic_DNA"/>
</dbReference>
<evidence type="ECO:0000313" key="1">
    <source>
        <dbReference type="EMBL" id="KIK41654.1"/>
    </source>
</evidence>
<dbReference type="AlphaFoldDB" id="A0A0D0AUN5"/>
<reference evidence="2" key="2">
    <citation type="submission" date="2015-01" db="EMBL/GenBank/DDBJ databases">
        <title>Evolutionary Origins and Diversification of the Mycorrhizal Mutualists.</title>
        <authorList>
            <consortium name="DOE Joint Genome Institute"/>
            <consortium name="Mycorrhizal Genomics Consortium"/>
            <person name="Kohler A."/>
            <person name="Kuo A."/>
            <person name="Nagy L.G."/>
            <person name="Floudas D."/>
            <person name="Copeland A."/>
            <person name="Barry K.W."/>
            <person name="Cichocki N."/>
            <person name="Veneault-Fourrey C."/>
            <person name="LaButti K."/>
            <person name="Lindquist E.A."/>
            <person name="Lipzen A."/>
            <person name="Lundell T."/>
            <person name="Morin E."/>
            <person name="Murat C."/>
            <person name="Riley R."/>
            <person name="Ohm R."/>
            <person name="Sun H."/>
            <person name="Tunlid A."/>
            <person name="Henrissat B."/>
            <person name="Grigoriev I.V."/>
            <person name="Hibbett D.S."/>
            <person name="Martin F."/>
        </authorList>
    </citation>
    <scope>NUCLEOTIDE SEQUENCE [LARGE SCALE GENOMIC DNA]</scope>
    <source>
        <strain evidence="2">UH-Slu-Lm8-n1</strain>
    </source>
</reference>
<proteinExistence type="predicted"/>
<accession>A0A0D0AUN5</accession>
<sequence>MTHVLFSHKQSVPDSAWARLTHTKIKIHELDEFPRLLRLCPNLSSLSMFDITLPIKVETSGPVTHANLHYLHMHGGLFGD</sequence>
<dbReference type="OrthoDB" id="2623782at2759"/>
<dbReference type="InParanoid" id="A0A0D0AUN5"/>
<keyword evidence="2" id="KW-1185">Reference proteome</keyword>
<evidence type="ECO:0000313" key="2">
    <source>
        <dbReference type="Proteomes" id="UP000054485"/>
    </source>
</evidence>